<dbReference type="Proteomes" id="UP001496674">
    <property type="component" value="Chromosome"/>
</dbReference>
<gene>
    <name evidence="1" type="ORF">BSYN_03630</name>
</gene>
<accession>A0ABM8IF49</accession>
<dbReference type="RefSeq" id="WP_353332754.1">
    <property type="nucleotide sequence ID" value="NZ_AP028055.1"/>
</dbReference>
<evidence type="ECO:0000313" key="2">
    <source>
        <dbReference type="Proteomes" id="UP001496674"/>
    </source>
</evidence>
<proteinExistence type="predicted"/>
<sequence>MKRGDLLDLYFMTLGLNNGGLNPESRKKYILMRLPLANLAEEYERVRNEIADQTKPESWKEGDDRTEWDAAFSPIMREWLDEELDICPIMLTQEEAVALVANNALDGATEMAIVKRLTQE</sequence>
<protein>
    <submittedName>
        <fullName evidence="1">Uncharacterized protein</fullName>
    </submittedName>
</protein>
<evidence type="ECO:0000313" key="1">
    <source>
        <dbReference type="EMBL" id="BEG98098.1"/>
    </source>
</evidence>
<organism evidence="1 2">
    <name type="scientific">Bacteroides sedimenti</name>
    <dbReference type="NCBI Taxonomy" id="2136147"/>
    <lineage>
        <taxon>Bacteria</taxon>
        <taxon>Pseudomonadati</taxon>
        <taxon>Bacteroidota</taxon>
        <taxon>Bacteroidia</taxon>
        <taxon>Bacteroidales</taxon>
        <taxon>Bacteroidaceae</taxon>
        <taxon>Bacteroides</taxon>
    </lineage>
</organism>
<name>A0ABM8IF49_9BACE</name>
<reference evidence="1 2" key="1">
    <citation type="submission" date="2023-04" db="EMBL/GenBank/DDBJ databases">
        <title>Draft genome sequence of acteroides sedimenti strain YN3PY1.</title>
        <authorList>
            <person name="Yoshida N."/>
        </authorList>
    </citation>
    <scope>NUCLEOTIDE SEQUENCE [LARGE SCALE GENOMIC DNA]</scope>
    <source>
        <strain evidence="1 2">YN3PY1</strain>
    </source>
</reference>
<dbReference type="EMBL" id="AP028055">
    <property type="protein sequence ID" value="BEG98098.1"/>
    <property type="molecule type" value="Genomic_DNA"/>
</dbReference>
<keyword evidence="2" id="KW-1185">Reference proteome</keyword>